<dbReference type="InterPro" id="IPR008081">
    <property type="entry name" value="Cytoplasmic_FMR1-int"/>
</dbReference>
<protein>
    <recommendedName>
        <fullName evidence="2">Cytoplasmic FMR1-interacting protein</fullName>
    </recommendedName>
</protein>
<dbReference type="AlphaFoldDB" id="A0A7M5WYI6"/>
<keyword evidence="6" id="KW-1185">Reference proteome</keyword>
<dbReference type="OrthoDB" id="10265867at2759"/>
<dbReference type="Proteomes" id="UP000594262">
    <property type="component" value="Unplaced"/>
</dbReference>
<evidence type="ECO:0000256" key="2">
    <source>
        <dbReference type="PIRNR" id="PIRNR008153"/>
    </source>
</evidence>
<feature type="region of interest" description="Disordered" evidence="3">
    <location>
        <begin position="535"/>
        <end position="556"/>
    </location>
</feature>
<evidence type="ECO:0000256" key="3">
    <source>
        <dbReference type="SAM" id="MobiDB-lite"/>
    </source>
</evidence>
<dbReference type="InterPro" id="IPR009828">
    <property type="entry name" value="CYRIA/CYRIB_Rac1-bd"/>
</dbReference>
<dbReference type="GO" id="GO:0031267">
    <property type="term" value="F:small GTPase binding"/>
    <property type="evidence" value="ECO:0007669"/>
    <property type="project" value="InterPro"/>
</dbReference>
<sequence length="1272" mass="147524">MATLQEAIENVRRLENLSLNLDEQANIEAPPASITYTCDFDTNFGDKEAFITGIARYMEEAGLHQQLSEMLESGESYACMLYTWRCLSRAVPTAKSDEQQNRQEMYQSTLDVMKPHIQRLKDFMYFHESSTSAFCKEVKRLCHPERRKDFVSETHLLTLGKCINMFAVLGSLKNMKACLNNDFAFYKRAETFLKQTTGDEKALQESQNLTMFLATHDIITSKLKSSLEEIEGYDELLADIINLCVHFYEFRMYVLPKEKHLLLKVIGFTLFLLDGKACNINKLDQKKKINISKIDKIFKSLPVVPLYGDMQISLISYVKSCPHFESARWSCAADNAEEKIGSTQYNLTGKIALIQDEHLRFMCEISKTHNECQRRLYSSDQYSNNNPRRILSPEECKSLSDLALRGLRLISSWNAQVMELFYWKLLHLTDRYSNPMCPEDAENYERATRYNYDSNEKYALVQVIAMIKGVTGAMRRLEAVFSSAIRYYIHAELQEFVQITMREPLRKATKNSKKTHMRTILKAVRDTAIDLSKNAKEDPALRGEKDPKSGFHIDIPNRPVGPSTTQLYMLRTMLESLISEKSGRGKDKSFRKDLDSATVTAIEAFLRSSLFYPYLLKFDQMLKECGDLSQLWYREFFLELTMGQRIQFPIEMSMPWILTDHILQAKDAAMMEYVLLPLDLYNDSADYALNVFKKRFLYDEVEAEVNLCFDQFVFRLSEDIYSHYKQVASSMLLDKKFRSELERRYVEEKRPFPADGIIPFPPTNRFHTLILQRHVQLLGRSVDLNKLLEQRLTISLQKSLDVIITKFESGPLCGIMELENLIEINRLTHRMLSKYVQLPEFSSMIREANHAVSAPYGRITLHVFWELYYDFLPNYCFNAATDRFTRTTYSFVSEVTRDQPPKTIQCHFYGNKELHSAYTSVFSLYENFVGTEHFGCIVRLLSYQGIAVVIEELLKIVQSLFQGTIQQYIQVLMDGMPGKCGLPRFEYGSAGVLEFYNANLESIMQYRDLKTEVFQAFREVGNIIIFCLQVEELLTQEEIADLLHAAPFQGIIPRPYVKDKDSVEQKMKRLEAQYAAFQIVSLVGRYGSDQQRQNSEESDVLTRERLCCGLSLFEVVLRRIQSFLTDDAWKEPTPANGVMSIEECREFHRLWSAIQFIYCKPLGEHEITVEETFGESLNWAGITLIMLLRQEHRFEALDFCNHILRVQEIDSRQEVVAGVDLKRLIRRIKEYQTINKHIMAVLKRYLKSGDSSSVEQVRCFQPPIHQAFMSSV</sequence>
<organism evidence="5 6">
    <name type="scientific">Clytia hemisphaerica</name>
    <dbReference type="NCBI Taxonomy" id="252671"/>
    <lineage>
        <taxon>Eukaryota</taxon>
        <taxon>Metazoa</taxon>
        <taxon>Cnidaria</taxon>
        <taxon>Hydrozoa</taxon>
        <taxon>Hydroidolina</taxon>
        <taxon>Leptothecata</taxon>
        <taxon>Obeliida</taxon>
        <taxon>Clytiidae</taxon>
        <taxon>Clytia</taxon>
    </lineage>
</organism>
<proteinExistence type="inferred from homology"/>
<dbReference type="Pfam" id="PF05994">
    <property type="entry name" value="FragX_IP"/>
    <property type="match status" value="1"/>
</dbReference>
<evidence type="ECO:0000313" key="5">
    <source>
        <dbReference type="EnsemblMetazoa" id="CLYHEMP015129.2"/>
    </source>
</evidence>
<dbReference type="RefSeq" id="XP_066917896.1">
    <property type="nucleotide sequence ID" value="XM_067061795.1"/>
</dbReference>
<accession>A0A7M5WYI6</accession>
<dbReference type="GO" id="GO:0030833">
    <property type="term" value="P:regulation of actin filament polymerization"/>
    <property type="evidence" value="ECO:0007669"/>
    <property type="project" value="InterPro"/>
</dbReference>
<feature type="compositionally biased region" description="Basic and acidic residues" evidence="3">
    <location>
        <begin position="535"/>
        <end position="551"/>
    </location>
</feature>
<dbReference type="PANTHER" id="PTHR12195">
    <property type="entry name" value="CYTOPLASMIC FMR1-INTERACTING PROTEIN-RELATED"/>
    <property type="match status" value="1"/>
</dbReference>
<comment type="similarity">
    <text evidence="1 2">Belongs to the CYFIP family.</text>
</comment>
<feature type="domain" description="CYRIA/CYRIB Rac1 binding" evidence="4">
    <location>
        <begin position="59"/>
        <end position="217"/>
    </location>
</feature>
<dbReference type="Pfam" id="PF07159">
    <property type="entry name" value="CYRIA-B_Rac1-bd"/>
    <property type="match status" value="1"/>
</dbReference>
<dbReference type="GO" id="GO:0005737">
    <property type="term" value="C:cytoplasm"/>
    <property type="evidence" value="ECO:0007669"/>
    <property type="project" value="UniProtKB-UniRule"/>
</dbReference>
<evidence type="ECO:0000259" key="4">
    <source>
        <dbReference type="Pfam" id="PF07159"/>
    </source>
</evidence>
<evidence type="ECO:0000256" key="1">
    <source>
        <dbReference type="ARBA" id="ARBA00025790"/>
    </source>
</evidence>
<name>A0A7M5WYI6_9CNID</name>
<keyword evidence="2" id="KW-0963">Cytoplasm</keyword>
<dbReference type="PRINTS" id="PR01698">
    <property type="entry name" value="CYTOFMRPINTP"/>
</dbReference>
<dbReference type="PIRSF" id="PIRSF008153">
    <property type="entry name" value="FMR1_interacting"/>
    <property type="match status" value="1"/>
</dbReference>
<dbReference type="GeneID" id="136805221"/>
<evidence type="ECO:0000313" key="6">
    <source>
        <dbReference type="Proteomes" id="UP000594262"/>
    </source>
</evidence>
<dbReference type="EnsemblMetazoa" id="CLYHEMT015129.2">
    <property type="protein sequence ID" value="CLYHEMP015129.2"/>
    <property type="gene ID" value="CLYHEMG015129"/>
</dbReference>
<reference evidence="5" key="1">
    <citation type="submission" date="2021-01" db="UniProtKB">
        <authorList>
            <consortium name="EnsemblMetazoa"/>
        </authorList>
    </citation>
    <scope>IDENTIFICATION</scope>
</reference>